<dbReference type="PRINTS" id="PR00926">
    <property type="entry name" value="MITOCARRIER"/>
</dbReference>
<evidence type="ECO:0000256" key="10">
    <source>
        <dbReference type="ARBA" id="ARBA00022837"/>
    </source>
</evidence>
<dbReference type="AlphaFoldDB" id="A0A0D1YYN5"/>
<evidence type="ECO:0000256" key="13">
    <source>
        <dbReference type="ARBA" id="ARBA00023136"/>
    </source>
</evidence>
<comment type="subcellular location">
    <subcellularLocation>
        <location evidence="2">Mitochondrion inner membrane</location>
        <topology evidence="2">Multi-pass membrane protein</topology>
    </subcellularLocation>
</comment>
<keyword evidence="12" id="KW-0496">Mitochondrion</keyword>
<evidence type="ECO:0000313" key="17">
    <source>
        <dbReference type="Proteomes" id="UP000053599"/>
    </source>
</evidence>
<evidence type="ECO:0000256" key="11">
    <source>
        <dbReference type="ARBA" id="ARBA00022989"/>
    </source>
</evidence>
<keyword evidence="11" id="KW-1133">Transmembrane helix</keyword>
<name>A0A0D1YYN5_9EURO</name>
<evidence type="ECO:0000256" key="4">
    <source>
        <dbReference type="ARBA" id="ARBA00021935"/>
    </source>
</evidence>
<evidence type="ECO:0000256" key="3">
    <source>
        <dbReference type="ARBA" id="ARBA00006375"/>
    </source>
</evidence>
<feature type="repeat" description="Solcar" evidence="14">
    <location>
        <begin position="286"/>
        <end position="375"/>
    </location>
</feature>
<evidence type="ECO:0000256" key="15">
    <source>
        <dbReference type="RuleBase" id="RU000488"/>
    </source>
</evidence>
<dbReference type="GO" id="GO:0055085">
    <property type="term" value="P:transmembrane transport"/>
    <property type="evidence" value="ECO:0007669"/>
    <property type="project" value="InterPro"/>
</dbReference>
<keyword evidence="13 14" id="KW-0472">Membrane</keyword>
<reference evidence="16 17" key="1">
    <citation type="submission" date="2015-01" db="EMBL/GenBank/DDBJ databases">
        <title>The Genome Sequence of Exophiala sideris CBS121828.</title>
        <authorList>
            <consortium name="The Broad Institute Genomics Platform"/>
            <person name="Cuomo C."/>
            <person name="de Hoog S."/>
            <person name="Gorbushina A."/>
            <person name="Stielow B."/>
            <person name="Teixiera M."/>
            <person name="Abouelleil A."/>
            <person name="Chapman S.B."/>
            <person name="Priest M."/>
            <person name="Young S.K."/>
            <person name="Wortman J."/>
            <person name="Nusbaum C."/>
            <person name="Birren B."/>
        </authorList>
    </citation>
    <scope>NUCLEOTIDE SEQUENCE [LARGE SCALE GENOMIC DNA]</scope>
    <source>
        <strain evidence="16 17">CBS 121828</strain>
    </source>
</reference>
<evidence type="ECO:0000256" key="14">
    <source>
        <dbReference type="PROSITE-ProRule" id="PRU00282"/>
    </source>
</evidence>
<proteinExistence type="inferred from homology"/>
<comment type="function">
    <text evidence="1">Mitochondrial transporter that mediates uptake of thiamine pyrophosphate (ThPP) into mitochondria.</text>
</comment>
<protein>
    <recommendedName>
        <fullName evidence="4">Mitochondrial thiamine pyrophosphate carrier 1</fullName>
    </recommendedName>
</protein>
<dbReference type="GO" id="GO:0005743">
    <property type="term" value="C:mitochondrial inner membrane"/>
    <property type="evidence" value="ECO:0007669"/>
    <property type="project" value="UniProtKB-SubCell"/>
</dbReference>
<keyword evidence="10" id="KW-0106">Calcium</keyword>
<evidence type="ECO:0000256" key="2">
    <source>
        <dbReference type="ARBA" id="ARBA00004448"/>
    </source>
</evidence>
<evidence type="ECO:0000313" key="16">
    <source>
        <dbReference type="EMBL" id="KIV87722.1"/>
    </source>
</evidence>
<feature type="repeat" description="Solcar" evidence="14">
    <location>
        <begin position="63"/>
        <end position="167"/>
    </location>
</feature>
<keyword evidence="9" id="KW-0999">Mitochondrion inner membrane</keyword>
<evidence type="ECO:0000256" key="8">
    <source>
        <dbReference type="ARBA" id="ARBA00022737"/>
    </source>
</evidence>
<dbReference type="Pfam" id="PF00153">
    <property type="entry name" value="Mito_carr"/>
    <property type="match status" value="3"/>
</dbReference>
<dbReference type="Gene3D" id="1.50.40.10">
    <property type="entry name" value="Mitochondrial carrier domain"/>
    <property type="match status" value="1"/>
</dbReference>
<keyword evidence="8" id="KW-0677">Repeat</keyword>
<keyword evidence="5 15" id="KW-0813">Transport</keyword>
<sequence length="379" mass="41307">MEVRFMVQPLHSRDLTLSRDFLLFLPASQSSLRAMISYYSATTNVNQEGDVHINDTLQGFDFLPPLGYFIAGGVAGIVSRTATAPLDRLKVYLIAQTSPKAATMKAVKEGRPFGMLKNFGRPLVDACKDLWAAGGLRSLFAGNGLNVVKVMPESAIKFGAYEAAKRFFARIDDSDPKHLHPTSQFMAGGIGGVVSQCVVYPLDTLKFRMQCETVSGGLHGNALIIQTARKMWSQGKLFPYYRGLGMGLAGMFPYSAIDLFIFENCKNYVLARKAKQARCHEDDVEMSNMTTGIIGATSGAISATMVYPINLLRTRLQAQGTVLHPPTYKGIVDVTIKTVQGEGIKGLFKGVTPNLLKVAPAVSISYIVYENSKALMGLR</sequence>
<accession>A0A0D1YYN5</accession>
<dbReference type="OrthoDB" id="270584at2759"/>
<dbReference type="FunFam" id="1.50.40.10:FF:000016">
    <property type="entry name" value="Solute carrier family 25 member 23"/>
    <property type="match status" value="1"/>
</dbReference>
<dbReference type="PROSITE" id="PS50920">
    <property type="entry name" value="SOLCAR"/>
    <property type="match status" value="3"/>
</dbReference>
<gene>
    <name evidence="16" type="ORF">PV11_03249</name>
</gene>
<evidence type="ECO:0000256" key="1">
    <source>
        <dbReference type="ARBA" id="ARBA00002238"/>
    </source>
</evidence>
<dbReference type="EMBL" id="KN846951">
    <property type="protein sequence ID" value="KIV87722.1"/>
    <property type="molecule type" value="Genomic_DNA"/>
</dbReference>
<dbReference type="GO" id="GO:0046872">
    <property type="term" value="F:metal ion binding"/>
    <property type="evidence" value="ECO:0007669"/>
    <property type="project" value="UniProtKB-KW"/>
</dbReference>
<dbReference type="Proteomes" id="UP000053599">
    <property type="component" value="Unassembled WGS sequence"/>
</dbReference>
<evidence type="ECO:0000256" key="12">
    <source>
        <dbReference type="ARBA" id="ARBA00023128"/>
    </source>
</evidence>
<dbReference type="PANTHER" id="PTHR24089">
    <property type="entry name" value="SOLUTE CARRIER FAMILY 25"/>
    <property type="match status" value="1"/>
</dbReference>
<evidence type="ECO:0000256" key="5">
    <source>
        <dbReference type="ARBA" id="ARBA00022448"/>
    </source>
</evidence>
<evidence type="ECO:0000256" key="6">
    <source>
        <dbReference type="ARBA" id="ARBA00022692"/>
    </source>
</evidence>
<comment type="similarity">
    <text evidence="3 15">Belongs to the mitochondrial carrier (TC 2.A.29) family.</text>
</comment>
<dbReference type="InterPro" id="IPR018108">
    <property type="entry name" value="MCP_transmembrane"/>
</dbReference>
<evidence type="ECO:0000256" key="9">
    <source>
        <dbReference type="ARBA" id="ARBA00022792"/>
    </source>
</evidence>
<feature type="repeat" description="Solcar" evidence="14">
    <location>
        <begin position="179"/>
        <end position="268"/>
    </location>
</feature>
<dbReference type="InterPro" id="IPR023395">
    <property type="entry name" value="MCP_dom_sf"/>
</dbReference>
<keyword evidence="7" id="KW-0479">Metal-binding</keyword>
<dbReference type="InterPro" id="IPR002067">
    <property type="entry name" value="MCP"/>
</dbReference>
<organism evidence="16 17">
    <name type="scientific">Exophiala sideris</name>
    <dbReference type="NCBI Taxonomy" id="1016849"/>
    <lineage>
        <taxon>Eukaryota</taxon>
        <taxon>Fungi</taxon>
        <taxon>Dikarya</taxon>
        <taxon>Ascomycota</taxon>
        <taxon>Pezizomycotina</taxon>
        <taxon>Eurotiomycetes</taxon>
        <taxon>Chaetothyriomycetidae</taxon>
        <taxon>Chaetothyriales</taxon>
        <taxon>Herpotrichiellaceae</taxon>
        <taxon>Exophiala</taxon>
    </lineage>
</organism>
<keyword evidence="6 14" id="KW-0812">Transmembrane</keyword>
<dbReference type="SUPFAM" id="SSF103506">
    <property type="entry name" value="Mitochondrial carrier"/>
    <property type="match status" value="1"/>
</dbReference>
<evidence type="ECO:0000256" key="7">
    <source>
        <dbReference type="ARBA" id="ARBA00022723"/>
    </source>
</evidence>